<protein>
    <submittedName>
        <fullName evidence="2">AIG2 family protein</fullName>
    </submittedName>
</protein>
<sequence length="142" mass="16315">MECMRIWVYGSLLEGFFNYRKVLVGKVLSRKAGQVKGKIFHQLAKGYPALLAGDDWVEGELLEIEDFHDTLEMLDVLENYFGPGDADNEYERIVTPVFLPGTDAWTEAYVYWYGRDDLGSPENPVIPLPDGSWRTFMRKNNT</sequence>
<dbReference type="RefSeq" id="WP_013739083.1">
    <property type="nucleotide sequence ID" value="NC_015436.1"/>
</dbReference>
<evidence type="ECO:0000313" key="2">
    <source>
        <dbReference type="EMBL" id="AEC01687.1"/>
    </source>
</evidence>
<name>F4GIH9_PARC1</name>
<dbReference type="EMBL" id="CP002659">
    <property type="protein sequence ID" value="AEC01687.1"/>
    <property type="molecule type" value="Genomic_DNA"/>
</dbReference>
<accession>F4GIH9</accession>
<reference evidence="3" key="1">
    <citation type="submission" date="2011-04" db="EMBL/GenBank/DDBJ databases">
        <title>The complete genome of Spirochaeta coccoides DSM 17374.</title>
        <authorList>
            <person name="Lucas S."/>
            <person name="Copeland A."/>
            <person name="Lapidus A."/>
            <person name="Bruce D."/>
            <person name="Goodwin L."/>
            <person name="Pitluck S."/>
            <person name="Peters L."/>
            <person name="Kyrpides N."/>
            <person name="Mavromatis K."/>
            <person name="Pagani I."/>
            <person name="Ivanova N."/>
            <person name="Ovchinnikova G."/>
            <person name="Lu M."/>
            <person name="Detter J.C."/>
            <person name="Tapia R."/>
            <person name="Han C."/>
            <person name="Land M."/>
            <person name="Hauser L."/>
            <person name="Markowitz V."/>
            <person name="Cheng J.-F."/>
            <person name="Hugenholtz P."/>
            <person name="Woyke T."/>
            <person name="Wu D."/>
            <person name="Spring S."/>
            <person name="Schroeder M."/>
            <person name="Brambilla E."/>
            <person name="Klenk H.-P."/>
            <person name="Eisen J.A."/>
        </authorList>
    </citation>
    <scope>NUCLEOTIDE SEQUENCE [LARGE SCALE GENOMIC DNA]</scope>
    <source>
        <strain evidence="3">ATCC BAA-1237 / DSM 17374 / SPN1</strain>
    </source>
</reference>
<gene>
    <name evidence="2" type="ordered locus">Spico_0459</name>
</gene>
<dbReference type="KEGG" id="scc:Spico_0459"/>
<dbReference type="eggNOG" id="COG2105">
    <property type="taxonomic scope" value="Bacteria"/>
</dbReference>
<dbReference type="Proteomes" id="UP000007939">
    <property type="component" value="Chromosome"/>
</dbReference>
<feature type="domain" description="Gamma-glutamylcyclotransferase AIG2-like" evidence="1">
    <location>
        <begin position="6"/>
        <end position="134"/>
    </location>
</feature>
<reference evidence="2 3" key="2">
    <citation type="journal article" date="2012" name="Stand. Genomic Sci.">
        <title>Complete genome sequence of the termite hindgut bacterium Spirochaeta coccoides type strain (SPN1(T)), reclassification in the genus Sphaerochaeta as Sphaerochaeta coccoides comb. nov. and emendations of the family Spirochaetaceae and the genus Sphaerochaeta.</title>
        <authorList>
            <person name="Abt B."/>
            <person name="Han C."/>
            <person name="Scheuner C."/>
            <person name="Lu M."/>
            <person name="Lapidus A."/>
            <person name="Nolan M."/>
            <person name="Lucas S."/>
            <person name="Hammon N."/>
            <person name="Deshpande S."/>
            <person name="Cheng J.F."/>
            <person name="Tapia R."/>
            <person name="Goodwin L.A."/>
            <person name="Pitluck S."/>
            <person name="Liolios K."/>
            <person name="Pagani I."/>
            <person name="Ivanova N."/>
            <person name="Mavromatis K."/>
            <person name="Mikhailova N."/>
            <person name="Huntemann M."/>
            <person name="Pati A."/>
            <person name="Chen A."/>
            <person name="Palaniappan K."/>
            <person name="Land M."/>
            <person name="Hauser L."/>
            <person name="Brambilla E.M."/>
            <person name="Rohde M."/>
            <person name="Spring S."/>
            <person name="Gronow S."/>
            <person name="Goker M."/>
            <person name="Woyke T."/>
            <person name="Bristow J."/>
            <person name="Eisen J.A."/>
            <person name="Markowitz V."/>
            <person name="Hugenholtz P."/>
            <person name="Kyrpides N.C."/>
            <person name="Klenk H.P."/>
            <person name="Detter J.C."/>
        </authorList>
    </citation>
    <scope>NUCLEOTIDE SEQUENCE [LARGE SCALE GENOMIC DNA]</scope>
    <source>
        <strain evidence="3">ATCC BAA-1237 / DSM 17374 / SPN1</strain>
    </source>
</reference>
<proteinExistence type="predicted"/>
<dbReference type="InterPro" id="IPR013024">
    <property type="entry name" value="GGCT-like"/>
</dbReference>
<dbReference type="HOGENOM" id="CLU_083466_2_2_12"/>
<dbReference type="InterPro" id="IPR036568">
    <property type="entry name" value="GGCT-like_sf"/>
</dbReference>
<dbReference type="AlphaFoldDB" id="F4GIH9"/>
<evidence type="ECO:0000259" key="1">
    <source>
        <dbReference type="Pfam" id="PF06094"/>
    </source>
</evidence>
<evidence type="ECO:0000313" key="3">
    <source>
        <dbReference type="Proteomes" id="UP000007939"/>
    </source>
</evidence>
<dbReference type="InterPro" id="IPR009288">
    <property type="entry name" value="AIG2-like_dom"/>
</dbReference>
<dbReference type="STRING" id="760011.Spico_0459"/>
<keyword evidence="3" id="KW-1185">Reference proteome</keyword>
<dbReference type="Gene3D" id="3.10.490.10">
    <property type="entry name" value="Gamma-glutamyl cyclotransferase-like"/>
    <property type="match status" value="1"/>
</dbReference>
<dbReference type="Pfam" id="PF06094">
    <property type="entry name" value="GGACT"/>
    <property type="match status" value="1"/>
</dbReference>
<dbReference type="SUPFAM" id="SSF110857">
    <property type="entry name" value="Gamma-glutamyl cyclotransferase-like"/>
    <property type="match status" value="1"/>
</dbReference>
<dbReference type="OrthoDB" id="8538589at2"/>
<organism evidence="2 3">
    <name type="scientific">Parasphaerochaeta coccoides (strain ATCC BAA-1237 / DSM 17374 / SPN1)</name>
    <name type="common">Sphaerochaeta coccoides</name>
    <dbReference type="NCBI Taxonomy" id="760011"/>
    <lineage>
        <taxon>Bacteria</taxon>
        <taxon>Pseudomonadati</taxon>
        <taxon>Spirochaetota</taxon>
        <taxon>Spirochaetia</taxon>
        <taxon>Spirochaetales</taxon>
        <taxon>Sphaerochaetaceae</taxon>
        <taxon>Parasphaerochaeta</taxon>
    </lineage>
</organism>
<dbReference type="CDD" id="cd06661">
    <property type="entry name" value="GGCT_like"/>
    <property type="match status" value="1"/>
</dbReference>